<feature type="region of interest" description="Disordered" evidence="1">
    <location>
        <begin position="39"/>
        <end position="62"/>
    </location>
</feature>
<reference evidence="2 3" key="2">
    <citation type="journal article" date="2014" name="J. Gen. Appl. Microbiol.">
        <title>The early diverging ascomycetous budding yeast Saitoella complicata has three histone deacetylases belonging to the Clr6, Hos2, and Rpd3 lineages.</title>
        <authorList>
            <person name="Nishida H."/>
            <person name="Matsumoto T."/>
            <person name="Kondo S."/>
            <person name="Hamamoto M."/>
            <person name="Yoshikawa H."/>
        </authorList>
    </citation>
    <scope>NUCLEOTIDE SEQUENCE [LARGE SCALE GENOMIC DNA]</scope>
    <source>
        <strain evidence="2 3">NRRL Y-17804</strain>
    </source>
</reference>
<sequence>MTTDGWMRIQVTDHVRVMIYGFDGGLSSRRVDREELEGKVELSGHRSPFQTPKHRARGTGSSQPTLCFRHLVVADKSEDSNASNGDDAKGDWCSVRPAFMMLAWRVGRMSRRKDVEQERMTGDEEGSEEARRRRRKTDQVNDVFPSCNSNIPQPGPISCTQYRRRPVHCNFNRQRKSTSNVLCSPSTQPEGTVRLRCDSKSSSVLLIPPRAFRAPRSDHVALKDDVGSCTQDVVSEVMVAAENASVQFRLVTGGGLCSVSVISAPSSTFRSVRQLRIAILQSMKSIKNRLPLPADHPTLTSSTGSRLVHLDFEVATRAPVHSSEI</sequence>
<dbReference type="Proteomes" id="UP000033140">
    <property type="component" value="Unassembled WGS sequence"/>
</dbReference>
<comment type="caution">
    <text evidence="2">The sequence shown here is derived from an EMBL/GenBank/DDBJ whole genome shotgun (WGS) entry which is preliminary data.</text>
</comment>
<accession>A0A0E9NRU7</accession>
<gene>
    <name evidence="2" type="ORF">G7K_6667-t1</name>
</gene>
<protein>
    <submittedName>
        <fullName evidence="2">Uncharacterized protein</fullName>
    </submittedName>
</protein>
<keyword evidence="3" id="KW-1185">Reference proteome</keyword>
<reference evidence="2 3" key="3">
    <citation type="journal article" date="2015" name="Genome Announc.">
        <title>Draft Genome Sequence of the Archiascomycetous Yeast Saitoella complicata.</title>
        <authorList>
            <person name="Yamauchi K."/>
            <person name="Kondo S."/>
            <person name="Hamamoto M."/>
            <person name="Takahashi Y."/>
            <person name="Ogura Y."/>
            <person name="Hayashi T."/>
            <person name="Nishida H."/>
        </authorList>
    </citation>
    <scope>NUCLEOTIDE SEQUENCE [LARGE SCALE GENOMIC DNA]</scope>
    <source>
        <strain evidence="2 3">NRRL Y-17804</strain>
    </source>
</reference>
<evidence type="ECO:0000313" key="3">
    <source>
        <dbReference type="Proteomes" id="UP000033140"/>
    </source>
</evidence>
<dbReference type="EMBL" id="BACD03000075">
    <property type="protein sequence ID" value="GAO52594.1"/>
    <property type="molecule type" value="Genomic_DNA"/>
</dbReference>
<name>A0A0E9NRU7_SAICN</name>
<proteinExistence type="predicted"/>
<feature type="compositionally biased region" description="Basic and acidic residues" evidence="1">
    <location>
        <begin position="112"/>
        <end position="122"/>
    </location>
</feature>
<evidence type="ECO:0000313" key="2">
    <source>
        <dbReference type="EMBL" id="GAO52594.1"/>
    </source>
</evidence>
<evidence type="ECO:0000256" key="1">
    <source>
        <dbReference type="SAM" id="MobiDB-lite"/>
    </source>
</evidence>
<feature type="region of interest" description="Disordered" evidence="1">
    <location>
        <begin position="112"/>
        <end position="147"/>
    </location>
</feature>
<reference evidence="2 3" key="1">
    <citation type="journal article" date="2011" name="J. Gen. Appl. Microbiol.">
        <title>Draft genome sequencing of the enigmatic yeast Saitoella complicata.</title>
        <authorList>
            <person name="Nishida H."/>
            <person name="Hamamoto M."/>
            <person name="Sugiyama J."/>
        </authorList>
    </citation>
    <scope>NUCLEOTIDE SEQUENCE [LARGE SCALE GENOMIC DNA]</scope>
    <source>
        <strain evidence="2 3">NRRL Y-17804</strain>
    </source>
</reference>
<dbReference type="AlphaFoldDB" id="A0A0E9NRU7"/>
<organism evidence="2 3">
    <name type="scientific">Saitoella complicata (strain BCRC 22490 / CBS 7301 / JCM 7358 / NBRC 10748 / NRRL Y-17804)</name>
    <dbReference type="NCBI Taxonomy" id="698492"/>
    <lineage>
        <taxon>Eukaryota</taxon>
        <taxon>Fungi</taxon>
        <taxon>Dikarya</taxon>
        <taxon>Ascomycota</taxon>
        <taxon>Taphrinomycotina</taxon>
        <taxon>Taphrinomycotina incertae sedis</taxon>
        <taxon>Saitoella</taxon>
    </lineage>
</organism>